<sequence>MYVYKVIPKLRSSSQDSFDYLSDSPLEFGQIVEISFGKSKTFGAIVGQTKKSKFATKKVIRIVSSGRVFTQKQLLLAQQLSSQYLRPLGETLFSFLPTMNIGDIKKLSGRDNSFSKFKNKAGIYVSSQENRESYYLQQSLLSNNQVLIVLPEIDRIKKLSFSLKKIAPQKKVFQYHSFLKSQQKAKIWNHLISGKEAIIIGTRQSLLLPFSSLELICIDDPLDFAYDEDQSPYYQAFFVARRLREIFSTSLIIGESIPSVTSFVGYLQKKLTLTIKKEKRKVSILDSFNNFSKQLSFQKFILQKVQSRSKICFVGPWKNQTKLRCVDCNNEVICKNCQNSYFNQSNGVCAKCTNQTDLCPNCQSPNLKNFGFSYKAIEQSLERSLPQIKNSISPSEKIDQSKNIFILNPSEAAKSSIQFDAIIFPYFDLMKNFASLGYRHKIFRLIYNLPILSDAKIILMGENLNDDKFTSQVKNFDFESFLRDETLDRKKFQMPPFGKAIEIISKAGSEDLVKDKLMKLSKNLNLDIMTLRSDGTKKTKTAKGLFFVATNKWESFKKDLKKALDNKTHLRIDRSDYL</sequence>
<dbReference type="SUPFAM" id="SSF52540">
    <property type="entry name" value="P-loop containing nucleoside triphosphate hydrolases"/>
    <property type="match status" value="1"/>
</dbReference>
<accession>A0A1V5SFM4</accession>
<dbReference type="InterPro" id="IPR041222">
    <property type="entry name" value="PriA_3primeBD"/>
</dbReference>
<proteinExistence type="predicted"/>
<dbReference type="EMBL" id="MWBO01000006">
    <property type="protein sequence ID" value="OQA53287.1"/>
    <property type="molecule type" value="Genomic_DNA"/>
</dbReference>
<dbReference type="Gene3D" id="3.40.50.300">
    <property type="entry name" value="P-loop containing nucleotide triphosphate hydrolases"/>
    <property type="match status" value="1"/>
</dbReference>
<dbReference type="Proteomes" id="UP000485367">
    <property type="component" value="Unassembled WGS sequence"/>
</dbReference>
<dbReference type="EC" id="3.6.4.-" evidence="5"/>
<dbReference type="GO" id="GO:0006310">
    <property type="term" value="P:DNA recombination"/>
    <property type="evidence" value="ECO:0007669"/>
    <property type="project" value="TreeGrafter"/>
</dbReference>
<evidence type="ECO:0000256" key="2">
    <source>
        <dbReference type="ARBA" id="ARBA00022840"/>
    </source>
</evidence>
<name>A0A1V5SFM4_9BACT</name>
<dbReference type="GO" id="GO:0006302">
    <property type="term" value="P:double-strand break repair"/>
    <property type="evidence" value="ECO:0007669"/>
    <property type="project" value="TreeGrafter"/>
</dbReference>
<dbReference type="GO" id="GO:0003677">
    <property type="term" value="F:DNA binding"/>
    <property type="evidence" value="ECO:0007669"/>
    <property type="project" value="UniProtKB-KW"/>
</dbReference>
<reference evidence="5" key="1">
    <citation type="submission" date="2017-02" db="EMBL/GenBank/DDBJ databases">
        <title>Delving into the versatile metabolic prowess of the omnipresent phylum Bacteroidetes.</title>
        <authorList>
            <person name="Nobu M.K."/>
            <person name="Mei R."/>
            <person name="Narihiro T."/>
            <person name="Kuroda K."/>
            <person name="Liu W.-T."/>
        </authorList>
    </citation>
    <scope>NUCLEOTIDE SEQUENCE</scope>
    <source>
        <strain evidence="5">ADurb.Bin280</strain>
    </source>
</reference>
<dbReference type="GO" id="GO:0006270">
    <property type="term" value="P:DNA replication initiation"/>
    <property type="evidence" value="ECO:0007669"/>
    <property type="project" value="TreeGrafter"/>
</dbReference>
<keyword evidence="1" id="KW-0547">Nucleotide-binding</keyword>
<feature type="domain" description="Primosomal protein N' 3' DNA-binding" evidence="4">
    <location>
        <begin position="14"/>
        <end position="97"/>
    </location>
</feature>
<protein>
    <submittedName>
        <fullName evidence="5">Primosomal protein N</fullName>
        <ecNumber evidence="5">3.6.4.-</ecNumber>
    </submittedName>
</protein>
<dbReference type="GO" id="GO:0005524">
    <property type="term" value="F:ATP binding"/>
    <property type="evidence" value="ECO:0007669"/>
    <property type="project" value="UniProtKB-KW"/>
</dbReference>
<dbReference type="AlphaFoldDB" id="A0A1V5SFM4"/>
<keyword evidence="2" id="KW-0067">ATP-binding</keyword>
<gene>
    <name evidence="5" type="primary">priA</name>
    <name evidence="5" type="ORF">BWY43_00058</name>
</gene>
<dbReference type="GO" id="GO:0043138">
    <property type="term" value="F:3'-5' DNA helicase activity"/>
    <property type="evidence" value="ECO:0007669"/>
    <property type="project" value="TreeGrafter"/>
</dbReference>
<keyword evidence="3" id="KW-0238">DNA-binding</keyword>
<evidence type="ECO:0000256" key="1">
    <source>
        <dbReference type="ARBA" id="ARBA00022741"/>
    </source>
</evidence>
<keyword evidence="5" id="KW-0378">Hydrolase</keyword>
<dbReference type="Gene3D" id="3.40.1440.60">
    <property type="entry name" value="PriA, 3(prime) DNA-binding domain"/>
    <property type="match status" value="1"/>
</dbReference>
<comment type="caution">
    <text evidence="5">The sequence shown here is derived from an EMBL/GenBank/DDBJ whole genome shotgun (WGS) entry which is preliminary data.</text>
</comment>
<dbReference type="Pfam" id="PF17764">
    <property type="entry name" value="PriA_3primeBD"/>
    <property type="match status" value="1"/>
</dbReference>
<evidence type="ECO:0000313" key="5">
    <source>
        <dbReference type="EMBL" id="OQA53287.1"/>
    </source>
</evidence>
<dbReference type="GO" id="GO:0016787">
    <property type="term" value="F:hydrolase activity"/>
    <property type="evidence" value="ECO:0007669"/>
    <property type="project" value="UniProtKB-KW"/>
</dbReference>
<evidence type="ECO:0000256" key="3">
    <source>
        <dbReference type="ARBA" id="ARBA00023125"/>
    </source>
</evidence>
<dbReference type="InterPro" id="IPR042115">
    <property type="entry name" value="PriA_3primeBD_sf"/>
</dbReference>
<evidence type="ECO:0000259" key="4">
    <source>
        <dbReference type="Pfam" id="PF17764"/>
    </source>
</evidence>
<dbReference type="InterPro" id="IPR027417">
    <property type="entry name" value="P-loop_NTPase"/>
</dbReference>
<dbReference type="PANTHER" id="PTHR30580:SF0">
    <property type="entry name" value="PRIMOSOMAL PROTEIN N"/>
    <property type="match status" value="1"/>
</dbReference>
<dbReference type="PANTHER" id="PTHR30580">
    <property type="entry name" value="PRIMOSOMAL PROTEIN N"/>
    <property type="match status" value="1"/>
</dbReference>
<organism evidence="5">
    <name type="scientific">candidate division WS2 bacterium ADurb.Bin280</name>
    <dbReference type="NCBI Taxonomy" id="1852829"/>
    <lineage>
        <taxon>Bacteria</taxon>
        <taxon>candidate division WS2</taxon>
    </lineage>
</organism>